<reference evidence="1" key="3">
    <citation type="submission" date="2023-05" db="EMBL/GenBank/DDBJ databases">
        <authorList>
            <person name="Smith C.H."/>
        </authorList>
    </citation>
    <scope>NUCLEOTIDE SEQUENCE</scope>
    <source>
        <strain evidence="1">CHS0354</strain>
        <tissue evidence="1">Mantle</tissue>
    </source>
</reference>
<accession>A0AAE0W634</accession>
<proteinExistence type="predicted"/>
<comment type="caution">
    <text evidence="1">The sequence shown here is derived from an EMBL/GenBank/DDBJ whole genome shotgun (WGS) entry which is preliminary data.</text>
</comment>
<keyword evidence="2" id="KW-1185">Reference proteome</keyword>
<evidence type="ECO:0000313" key="1">
    <source>
        <dbReference type="EMBL" id="KAK3602444.1"/>
    </source>
</evidence>
<evidence type="ECO:0000313" key="2">
    <source>
        <dbReference type="Proteomes" id="UP001195483"/>
    </source>
</evidence>
<reference evidence="1" key="1">
    <citation type="journal article" date="2021" name="Genome Biol. Evol.">
        <title>A High-Quality Reference Genome for a Parasitic Bivalve with Doubly Uniparental Inheritance (Bivalvia: Unionida).</title>
        <authorList>
            <person name="Smith C.H."/>
        </authorList>
    </citation>
    <scope>NUCLEOTIDE SEQUENCE</scope>
    <source>
        <strain evidence="1">CHS0354</strain>
    </source>
</reference>
<sequence>MQGKFRFAPSLFVVTVVDMQYCRKLRISGDIVREQSDIGTLRRKRDHRSKLHYAHRPSWSLYQHQYEARGALYELRVNNVGDKNKPAMLRNRRLRQTGEQLDMNSEHVFDR</sequence>
<organism evidence="1 2">
    <name type="scientific">Potamilus streckersoni</name>
    <dbReference type="NCBI Taxonomy" id="2493646"/>
    <lineage>
        <taxon>Eukaryota</taxon>
        <taxon>Metazoa</taxon>
        <taxon>Spiralia</taxon>
        <taxon>Lophotrochozoa</taxon>
        <taxon>Mollusca</taxon>
        <taxon>Bivalvia</taxon>
        <taxon>Autobranchia</taxon>
        <taxon>Heteroconchia</taxon>
        <taxon>Palaeoheterodonta</taxon>
        <taxon>Unionida</taxon>
        <taxon>Unionoidea</taxon>
        <taxon>Unionidae</taxon>
        <taxon>Ambleminae</taxon>
        <taxon>Lampsilini</taxon>
        <taxon>Potamilus</taxon>
    </lineage>
</organism>
<reference evidence="1" key="2">
    <citation type="journal article" date="2021" name="Genome Biol. Evol.">
        <title>Developing a high-quality reference genome for a parasitic bivalve with doubly uniparental inheritance (Bivalvia: Unionida).</title>
        <authorList>
            <person name="Smith C.H."/>
        </authorList>
    </citation>
    <scope>NUCLEOTIDE SEQUENCE</scope>
    <source>
        <strain evidence="1">CHS0354</strain>
        <tissue evidence="1">Mantle</tissue>
    </source>
</reference>
<dbReference type="AlphaFoldDB" id="A0AAE0W634"/>
<gene>
    <name evidence="1" type="ORF">CHS0354_005908</name>
</gene>
<name>A0AAE0W634_9BIVA</name>
<dbReference type="Proteomes" id="UP001195483">
    <property type="component" value="Unassembled WGS sequence"/>
</dbReference>
<dbReference type="EMBL" id="JAEAOA010000421">
    <property type="protein sequence ID" value="KAK3602444.1"/>
    <property type="molecule type" value="Genomic_DNA"/>
</dbReference>
<protein>
    <submittedName>
        <fullName evidence="1">Uncharacterized protein</fullName>
    </submittedName>
</protein>